<feature type="domain" description="SRCR" evidence="8">
    <location>
        <begin position="230"/>
        <end position="332"/>
    </location>
</feature>
<dbReference type="InterPro" id="IPR036055">
    <property type="entry name" value="LDL_receptor-like_sf"/>
</dbReference>
<dbReference type="PRINTS" id="PR00258">
    <property type="entry name" value="SPERACTRCPTR"/>
</dbReference>
<dbReference type="InterPro" id="IPR016186">
    <property type="entry name" value="C-type_lectin-like/link_sf"/>
</dbReference>
<dbReference type="AlphaFoldDB" id="A0AAV4FT39"/>
<dbReference type="PANTHER" id="PTHR48071">
    <property type="entry name" value="SRCR DOMAIN-CONTAINING PROTEIN"/>
    <property type="match status" value="1"/>
</dbReference>
<keyword evidence="5 7" id="KW-1015">Disulfide bond</keyword>
<feature type="disulfide bond" evidence="6">
    <location>
        <begin position="211"/>
        <end position="226"/>
    </location>
</feature>
<keyword evidence="2" id="KW-0732">Signal</keyword>
<dbReference type="InterPro" id="IPR036772">
    <property type="entry name" value="SRCR-like_dom_sf"/>
</dbReference>
<dbReference type="GO" id="GO:0016020">
    <property type="term" value="C:membrane"/>
    <property type="evidence" value="ECO:0007669"/>
    <property type="project" value="InterPro"/>
</dbReference>
<evidence type="ECO:0000313" key="9">
    <source>
        <dbReference type="EMBL" id="GFR75903.1"/>
    </source>
</evidence>
<evidence type="ECO:0000256" key="7">
    <source>
        <dbReference type="PROSITE-ProRule" id="PRU00196"/>
    </source>
</evidence>
<dbReference type="InterPro" id="IPR023415">
    <property type="entry name" value="LDLR_class-A_CS"/>
</dbReference>
<accession>A0AAV4FT39</accession>
<dbReference type="SUPFAM" id="SSF56436">
    <property type="entry name" value="C-type lectin-like"/>
    <property type="match status" value="1"/>
</dbReference>
<dbReference type="PANTHER" id="PTHR48071:SF18">
    <property type="entry name" value="DELETED IN MALIGNANT BRAIN TUMORS 1 PROTEIN-RELATED"/>
    <property type="match status" value="1"/>
</dbReference>
<dbReference type="SUPFAM" id="SSF57424">
    <property type="entry name" value="LDL receptor-like module"/>
    <property type="match status" value="1"/>
</dbReference>
<proteinExistence type="predicted"/>
<dbReference type="PROSITE" id="PS50068">
    <property type="entry name" value="LDLRA_2"/>
    <property type="match status" value="1"/>
</dbReference>
<feature type="disulfide bond" evidence="7">
    <location>
        <begin position="301"/>
        <end position="311"/>
    </location>
</feature>
<comment type="caution">
    <text evidence="9">The sequence shown here is derived from an EMBL/GenBank/DDBJ whole genome shotgun (WGS) entry which is preliminary data.</text>
</comment>
<dbReference type="PROSITE" id="PS01209">
    <property type="entry name" value="LDLRA_1"/>
    <property type="match status" value="1"/>
</dbReference>
<dbReference type="GO" id="GO:0008236">
    <property type="term" value="F:serine-type peptidase activity"/>
    <property type="evidence" value="ECO:0007669"/>
    <property type="project" value="UniProtKB-KW"/>
</dbReference>
<evidence type="ECO:0000256" key="3">
    <source>
        <dbReference type="ARBA" id="ARBA00022801"/>
    </source>
</evidence>
<dbReference type="InterPro" id="IPR016187">
    <property type="entry name" value="CTDL_fold"/>
</dbReference>
<keyword evidence="4" id="KW-0720">Serine protease</keyword>
<comment type="caution">
    <text evidence="7">Lacks conserved residue(s) required for the propagation of feature annotation.</text>
</comment>
<sequence>MVSWARFACPYGWIEGAGQCYKLYTAAPGIKSATEVCARQNASLVNVHTWEQSDFLSKLLTSYPDIHEWHIGGRLRNGHWHWYTTAETHWPQGKRGKKKSRASTWRFLFKQTPVTENKWFPGWSSYDHMNAEPQEFKKRCMVLSNQFKAPGKGPQYTDYFYWKADWCTKKEGLNFVCQKEMNKEESKNDKQCKWGEFRCTNGQCIKGYHKCDLERHCDDNSDELDCPRSLQLVNGQVPYEGRVQMMMTGTDVFGSVCGTNFGDKEAQVICRALGFELGGEALKQGSYGYDRGLVWMDSLACNGHEKTLDECPYRDFESHTCDHSKDAAVRCFVPPDDIIVLEPVHLVGGPDGSMGKLVMEMYGENHRFCSDSLGETEANVICKELGYS</sequence>
<keyword evidence="1" id="KW-0645">Protease</keyword>
<dbReference type="PROSITE" id="PS50287">
    <property type="entry name" value="SRCR_2"/>
    <property type="match status" value="2"/>
</dbReference>
<feature type="domain" description="SRCR" evidence="8">
    <location>
        <begin position="344"/>
        <end position="388"/>
    </location>
</feature>
<evidence type="ECO:0000256" key="2">
    <source>
        <dbReference type="ARBA" id="ARBA00022729"/>
    </source>
</evidence>
<dbReference type="SMART" id="SM00034">
    <property type="entry name" value="CLECT"/>
    <property type="match status" value="1"/>
</dbReference>
<dbReference type="Pfam" id="PF00057">
    <property type="entry name" value="Ldl_recept_a"/>
    <property type="match status" value="1"/>
</dbReference>
<evidence type="ECO:0000256" key="6">
    <source>
        <dbReference type="PROSITE-ProRule" id="PRU00124"/>
    </source>
</evidence>
<dbReference type="CDD" id="cd00112">
    <property type="entry name" value="LDLa"/>
    <property type="match status" value="1"/>
</dbReference>
<evidence type="ECO:0000313" key="10">
    <source>
        <dbReference type="Proteomes" id="UP000762676"/>
    </source>
</evidence>
<gene>
    <name evidence="9" type="ORF">ElyMa_003932800</name>
</gene>
<reference evidence="9 10" key="1">
    <citation type="journal article" date="2021" name="Elife">
        <title>Chloroplast acquisition without the gene transfer in kleptoplastic sea slugs, Plakobranchus ocellatus.</title>
        <authorList>
            <person name="Maeda T."/>
            <person name="Takahashi S."/>
            <person name="Yoshida T."/>
            <person name="Shimamura S."/>
            <person name="Takaki Y."/>
            <person name="Nagai Y."/>
            <person name="Toyoda A."/>
            <person name="Suzuki Y."/>
            <person name="Arimoto A."/>
            <person name="Ishii H."/>
            <person name="Satoh N."/>
            <person name="Nishiyama T."/>
            <person name="Hasebe M."/>
            <person name="Maruyama T."/>
            <person name="Minagawa J."/>
            <person name="Obokata J."/>
            <person name="Shigenobu S."/>
        </authorList>
    </citation>
    <scope>NUCLEOTIDE SEQUENCE [LARGE SCALE GENOMIC DNA]</scope>
</reference>
<organism evidence="9 10">
    <name type="scientific">Elysia marginata</name>
    <dbReference type="NCBI Taxonomy" id="1093978"/>
    <lineage>
        <taxon>Eukaryota</taxon>
        <taxon>Metazoa</taxon>
        <taxon>Spiralia</taxon>
        <taxon>Lophotrochozoa</taxon>
        <taxon>Mollusca</taxon>
        <taxon>Gastropoda</taxon>
        <taxon>Heterobranchia</taxon>
        <taxon>Euthyneura</taxon>
        <taxon>Panpulmonata</taxon>
        <taxon>Sacoglossa</taxon>
        <taxon>Placobranchoidea</taxon>
        <taxon>Plakobranchidae</taxon>
        <taxon>Elysia</taxon>
    </lineage>
</organism>
<dbReference type="FunFam" id="3.10.250.10:FF:000001">
    <property type="entry name" value="Lysyl oxidase 4 isoform X1"/>
    <property type="match status" value="1"/>
</dbReference>
<dbReference type="Gene3D" id="3.10.250.10">
    <property type="entry name" value="SRCR-like domain"/>
    <property type="match status" value="2"/>
</dbReference>
<protein>
    <submittedName>
        <fullName evidence="9">Neurotrypsin</fullName>
    </submittedName>
</protein>
<dbReference type="InterPro" id="IPR002172">
    <property type="entry name" value="LDrepeatLR_classA_rpt"/>
</dbReference>
<name>A0AAV4FT39_9GAST</name>
<feature type="disulfide bond" evidence="6">
    <location>
        <begin position="192"/>
        <end position="204"/>
    </location>
</feature>
<evidence type="ECO:0000259" key="8">
    <source>
        <dbReference type="PROSITE" id="PS50287"/>
    </source>
</evidence>
<keyword evidence="10" id="KW-1185">Reference proteome</keyword>
<dbReference type="GO" id="GO:0006508">
    <property type="term" value="P:proteolysis"/>
    <property type="evidence" value="ECO:0007669"/>
    <property type="project" value="UniProtKB-KW"/>
</dbReference>
<dbReference type="Proteomes" id="UP000762676">
    <property type="component" value="Unassembled WGS sequence"/>
</dbReference>
<feature type="disulfide bond" evidence="7">
    <location>
        <begin position="270"/>
        <end position="331"/>
    </location>
</feature>
<evidence type="ECO:0000256" key="1">
    <source>
        <dbReference type="ARBA" id="ARBA00022670"/>
    </source>
</evidence>
<dbReference type="CDD" id="cd00037">
    <property type="entry name" value="CLECT"/>
    <property type="match status" value="1"/>
</dbReference>
<keyword evidence="3" id="KW-0378">Hydrolase</keyword>
<dbReference type="Pfam" id="PF00530">
    <property type="entry name" value="SRCR"/>
    <property type="match status" value="1"/>
</dbReference>
<evidence type="ECO:0000256" key="5">
    <source>
        <dbReference type="ARBA" id="ARBA00023157"/>
    </source>
</evidence>
<evidence type="ECO:0000256" key="4">
    <source>
        <dbReference type="ARBA" id="ARBA00022825"/>
    </source>
</evidence>
<dbReference type="Gene3D" id="4.10.400.10">
    <property type="entry name" value="Low-density Lipoprotein Receptor"/>
    <property type="match status" value="1"/>
</dbReference>
<dbReference type="EMBL" id="BMAT01007985">
    <property type="protein sequence ID" value="GFR75903.1"/>
    <property type="molecule type" value="Genomic_DNA"/>
</dbReference>
<dbReference type="SUPFAM" id="SSF56487">
    <property type="entry name" value="SRCR-like"/>
    <property type="match status" value="2"/>
</dbReference>
<dbReference type="Gene3D" id="3.10.100.10">
    <property type="entry name" value="Mannose-Binding Protein A, subunit A"/>
    <property type="match status" value="1"/>
</dbReference>
<dbReference type="InterPro" id="IPR001190">
    <property type="entry name" value="SRCR"/>
</dbReference>
<dbReference type="SMART" id="SM00192">
    <property type="entry name" value="LDLa"/>
    <property type="match status" value="1"/>
</dbReference>
<dbReference type="SMART" id="SM00202">
    <property type="entry name" value="SR"/>
    <property type="match status" value="1"/>
</dbReference>
<dbReference type="InterPro" id="IPR001304">
    <property type="entry name" value="C-type_lectin-like"/>
</dbReference>
<feature type="disulfide bond" evidence="6">
    <location>
        <begin position="199"/>
        <end position="217"/>
    </location>
</feature>
<feature type="disulfide bond" evidence="7">
    <location>
        <begin position="257"/>
        <end position="321"/>
    </location>
</feature>